<dbReference type="RefSeq" id="WP_229802630.1">
    <property type="nucleotide sequence ID" value="NZ_BMYM01000001.1"/>
</dbReference>
<protein>
    <recommendedName>
        <fullName evidence="3">Glutamate--cysteine ligase</fullName>
    </recommendedName>
</protein>
<accession>A0A918XGZ3</accession>
<dbReference type="PANTHER" id="PTHR36510:SF3">
    <property type="entry name" value="CONSERVED PROTEIN"/>
    <property type="match status" value="1"/>
</dbReference>
<organism evidence="1 2">
    <name type="scientific">Parahalioglobus pacificus</name>
    <dbReference type="NCBI Taxonomy" id="930806"/>
    <lineage>
        <taxon>Bacteria</taxon>
        <taxon>Pseudomonadati</taxon>
        <taxon>Pseudomonadota</taxon>
        <taxon>Gammaproteobacteria</taxon>
        <taxon>Cellvibrionales</taxon>
        <taxon>Halieaceae</taxon>
        <taxon>Parahalioglobus</taxon>
    </lineage>
</organism>
<dbReference type="AlphaFoldDB" id="A0A918XGZ3"/>
<sequence>MVSAVHTVDAVGRDMGGSTVAIGILPTLSPSDFGVHSITERRRYLALMAQLVKRRGDAFEIDINGLDPLHMAQTDIALGGANTSFKVHYRVSPAQFANTFNAVQLVTPLVLAVAANSPTLFGHRLWRETRIPLFKQSIDTRVRDRYAWNEPARVNFGHGWVRDGAFELFSEAVRVYPPLLPQCGSESIDDASAAPALDELRLHQSTIWLWNRPVYDPVAGGHLRIEMRALPAGPSPVDMMANTALMLGLTEAFRTRVDELLPAIPFNVAEYNFYRAAQYGLDARLVWPGRSQFGCVERPVREVFEQVLPIAREGLLAIGMSASSSDRYLAIIEQRLALGRSGADWQLASVARREAQTNAREALRHMLADYMRYSNENRPVHAWPL</sequence>
<dbReference type="GO" id="GO:0016879">
    <property type="term" value="F:ligase activity, forming carbon-nitrogen bonds"/>
    <property type="evidence" value="ECO:0007669"/>
    <property type="project" value="UniProtKB-ARBA"/>
</dbReference>
<gene>
    <name evidence="1" type="ORF">GCM10007053_14840</name>
</gene>
<dbReference type="Proteomes" id="UP000644693">
    <property type="component" value="Unassembled WGS sequence"/>
</dbReference>
<evidence type="ECO:0008006" key="3">
    <source>
        <dbReference type="Google" id="ProtNLM"/>
    </source>
</evidence>
<dbReference type="SUPFAM" id="SSF55931">
    <property type="entry name" value="Glutamine synthetase/guanido kinase"/>
    <property type="match status" value="1"/>
</dbReference>
<name>A0A918XGZ3_9GAMM</name>
<reference evidence="1" key="1">
    <citation type="journal article" date="2014" name="Int. J. Syst. Evol. Microbiol.">
        <title>Complete genome sequence of Corynebacterium casei LMG S-19264T (=DSM 44701T), isolated from a smear-ripened cheese.</title>
        <authorList>
            <consortium name="US DOE Joint Genome Institute (JGI-PGF)"/>
            <person name="Walter F."/>
            <person name="Albersmeier A."/>
            <person name="Kalinowski J."/>
            <person name="Ruckert C."/>
        </authorList>
    </citation>
    <scope>NUCLEOTIDE SEQUENCE</scope>
    <source>
        <strain evidence="1">KCTC 23430</strain>
    </source>
</reference>
<dbReference type="InterPro" id="IPR014746">
    <property type="entry name" value="Gln_synth/guanido_kin_cat_dom"/>
</dbReference>
<dbReference type="EMBL" id="BMYM01000001">
    <property type="protein sequence ID" value="GHD31610.1"/>
    <property type="molecule type" value="Genomic_DNA"/>
</dbReference>
<proteinExistence type="predicted"/>
<dbReference type="InterPro" id="IPR050141">
    <property type="entry name" value="GCL_type2/YbdK_subfam"/>
</dbReference>
<dbReference type="Pfam" id="PF04107">
    <property type="entry name" value="GCS2"/>
    <property type="match status" value="1"/>
</dbReference>
<dbReference type="InterPro" id="IPR006336">
    <property type="entry name" value="GCS2"/>
</dbReference>
<evidence type="ECO:0000313" key="2">
    <source>
        <dbReference type="Proteomes" id="UP000644693"/>
    </source>
</evidence>
<comment type="caution">
    <text evidence="1">The sequence shown here is derived from an EMBL/GenBank/DDBJ whole genome shotgun (WGS) entry which is preliminary data.</text>
</comment>
<evidence type="ECO:0000313" key="1">
    <source>
        <dbReference type="EMBL" id="GHD31610.1"/>
    </source>
</evidence>
<dbReference type="Gene3D" id="3.30.590.20">
    <property type="match status" value="1"/>
</dbReference>
<reference evidence="1" key="2">
    <citation type="submission" date="2020-09" db="EMBL/GenBank/DDBJ databases">
        <authorList>
            <person name="Sun Q."/>
            <person name="Kim S."/>
        </authorList>
    </citation>
    <scope>NUCLEOTIDE SEQUENCE</scope>
    <source>
        <strain evidence="1">KCTC 23430</strain>
    </source>
</reference>
<dbReference type="PANTHER" id="PTHR36510">
    <property type="entry name" value="GLUTAMATE--CYSTEINE LIGASE 2-RELATED"/>
    <property type="match status" value="1"/>
</dbReference>
<keyword evidence="2" id="KW-1185">Reference proteome</keyword>